<accession>A6N3E5</accession>
<proteinExistence type="predicted"/>
<sequence>MTPIRYPLDFTPWQPGRIIGFAGSWRPFSQSEYEASAQADAAITTAMYRAKHGLPPHLGGAHG</sequence>
<protein>
    <submittedName>
        <fullName evidence="1">BcepNY3gp37</fullName>
    </submittedName>
</protein>
<keyword evidence="2" id="KW-1185">Reference proteome</keyword>
<reference evidence="1 2" key="1">
    <citation type="submission" date="2007-05" db="EMBL/GenBank/DDBJ databases">
        <title>Complete genomic sequence of phage BcepNY3, a new member of the Burkholderia phage Bcep781 family.</title>
        <authorList>
            <person name="Summer E.J."/>
            <person name="Orchard R.C."/>
            <person name="Attenhofer K."/>
            <person name="Coffey A."/>
            <person name="Gill J.J."/>
            <person name="Gonzalez C.F."/>
            <person name="Young R."/>
        </authorList>
    </citation>
    <scope>NUCLEOTIDE SEQUENCE [LARGE SCALE GENOMIC DNA]</scope>
</reference>
<dbReference type="GeneID" id="5291042"/>
<name>A6N3E5_9CAUD</name>
<dbReference type="KEGG" id="vg:5291042"/>
<organism evidence="1 2">
    <name type="scientific">Burkholderia phage BcepNY3</name>
    <dbReference type="NCBI Taxonomy" id="2881397"/>
    <lineage>
        <taxon>Viruses</taxon>
        <taxon>Duplodnaviria</taxon>
        <taxon>Heunggongvirae</taxon>
        <taxon>Uroviricota</taxon>
        <taxon>Caudoviricetes</taxon>
        <taxon>Naesvirus</taxon>
        <taxon>Naesvirus bcepNY3</taxon>
    </lineage>
</organism>
<evidence type="ECO:0000313" key="1">
    <source>
        <dbReference type="EMBL" id="ABR10572.1"/>
    </source>
</evidence>
<dbReference type="EMBL" id="EF602154">
    <property type="protein sequence ID" value="ABR10572.1"/>
    <property type="molecule type" value="Genomic_DNA"/>
</dbReference>
<dbReference type="RefSeq" id="YP_001294875.1">
    <property type="nucleotide sequence ID" value="NC_009604.1"/>
</dbReference>
<evidence type="ECO:0000313" key="2">
    <source>
        <dbReference type="Proteomes" id="UP000001998"/>
    </source>
</evidence>
<gene>
    <name evidence="1" type="ORF">BcepNY3gene37</name>
</gene>
<dbReference type="Proteomes" id="UP000001998">
    <property type="component" value="Segment"/>
</dbReference>